<dbReference type="RefSeq" id="XP_033524644.1">
    <property type="nucleotide sequence ID" value="XM_033666618.1"/>
</dbReference>
<proteinExistence type="predicted"/>
<dbReference type="Proteomes" id="UP000799771">
    <property type="component" value="Unassembled WGS sequence"/>
</dbReference>
<dbReference type="PANTHER" id="PTHR36587:SF2">
    <property type="entry name" value="EXPRESSION SITE-ASSOCIATED GENE 3 (ESAG3)-LIKE PROTEIN"/>
    <property type="match status" value="1"/>
</dbReference>
<dbReference type="EMBL" id="ML977504">
    <property type="protein sequence ID" value="KAF2130257.1"/>
    <property type="molecule type" value="Genomic_DNA"/>
</dbReference>
<dbReference type="GeneID" id="54407050"/>
<keyword evidence="3" id="KW-1185">Reference proteome</keyword>
<sequence length="642" mass="73618">MQTIPMSPRRSPADLGNAVVQWTRCTRRGRMLVLMALFIVVMLGTMRHHELMHHQALSSKYHTLSSSYGWRQHLPSVHTPFQPSNTTLQLENGEIDRVPTALKKTTPNFHLLIMPSEKDSNDFCKTTLSAMLLNYPPPSAINMHKTFENDFQRDNATLFHIQNYLDNDKLVHDEDLVLIVDGQNSWFQLPSIVMIKQYESVLEDANARLRKKYSTNRFNQTIVFGAMKRCEGGDMACQYAPPNPVAFDLYGKDTDGRVRDMPAKYLSSQTIMGPAKDLRVMYRAAVAKFLGEDGQDQTIQSVFATLFGEQQLGRDAAEKEKGTKLRKFLGVEAKWTGEQRPETTNVTQQHEYSMGLDYTHTLFQPVIYRAQNELVALTHDNTTDLSQYRHPNTLTPHLSLPPALSQAQAPFWRSDPHLHNPSPNDKPAYIDKLDYNLNIDTLPDRHTPWANVPLLQNTYTGAIPAVVLNSPTITHKDTSTINPSWNTMWYSHYKRALLRNYFRTPQSANGYHNSLVGGDRAWDTRGGRGGVWTAEEQTWFPWGEIDGVCGSVSQLQEVFQDNKGVWLHEQEVGNEQARHIQQQEWNRQVEQKRRKDDILDRERKGKSLVDDVERQRMEDIERDAQMASVNEMVGKMGRRWIA</sequence>
<keyword evidence="1" id="KW-1133">Transmembrane helix</keyword>
<name>A0A6A6AH90_9PLEO</name>
<feature type="transmembrane region" description="Helical" evidence="1">
    <location>
        <begin position="31"/>
        <end position="49"/>
    </location>
</feature>
<gene>
    <name evidence="2" type="ORF">P153DRAFT_356058</name>
</gene>
<evidence type="ECO:0000313" key="3">
    <source>
        <dbReference type="Proteomes" id="UP000799771"/>
    </source>
</evidence>
<protein>
    <submittedName>
        <fullName evidence="2">Uncharacterized protein</fullName>
    </submittedName>
</protein>
<reference evidence="2" key="1">
    <citation type="journal article" date="2020" name="Stud. Mycol.">
        <title>101 Dothideomycetes genomes: a test case for predicting lifestyles and emergence of pathogens.</title>
        <authorList>
            <person name="Haridas S."/>
            <person name="Albert R."/>
            <person name="Binder M."/>
            <person name="Bloem J."/>
            <person name="Labutti K."/>
            <person name="Salamov A."/>
            <person name="Andreopoulos B."/>
            <person name="Baker S."/>
            <person name="Barry K."/>
            <person name="Bills G."/>
            <person name="Bluhm B."/>
            <person name="Cannon C."/>
            <person name="Castanera R."/>
            <person name="Culley D."/>
            <person name="Daum C."/>
            <person name="Ezra D."/>
            <person name="Gonzalez J."/>
            <person name="Henrissat B."/>
            <person name="Kuo A."/>
            <person name="Liang C."/>
            <person name="Lipzen A."/>
            <person name="Lutzoni F."/>
            <person name="Magnuson J."/>
            <person name="Mondo S."/>
            <person name="Nolan M."/>
            <person name="Ohm R."/>
            <person name="Pangilinan J."/>
            <person name="Park H.-J."/>
            <person name="Ramirez L."/>
            <person name="Alfaro M."/>
            <person name="Sun H."/>
            <person name="Tritt A."/>
            <person name="Yoshinaga Y."/>
            <person name="Zwiers L.-H."/>
            <person name="Turgeon B."/>
            <person name="Goodwin S."/>
            <person name="Spatafora J."/>
            <person name="Crous P."/>
            <person name="Grigoriev I."/>
        </authorList>
    </citation>
    <scope>NUCLEOTIDE SEQUENCE</scope>
    <source>
        <strain evidence="2">CBS 119687</strain>
    </source>
</reference>
<accession>A0A6A6AH90</accession>
<dbReference type="CDD" id="cd22997">
    <property type="entry name" value="GT_LH"/>
    <property type="match status" value="1"/>
</dbReference>
<keyword evidence="1" id="KW-0812">Transmembrane</keyword>
<organism evidence="2 3">
    <name type="scientific">Dothidotthia symphoricarpi CBS 119687</name>
    <dbReference type="NCBI Taxonomy" id="1392245"/>
    <lineage>
        <taxon>Eukaryota</taxon>
        <taxon>Fungi</taxon>
        <taxon>Dikarya</taxon>
        <taxon>Ascomycota</taxon>
        <taxon>Pezizomycotina</taxon>
        <taxon>Dothideomycetes</taxon>
        <taxon>Pleosporomycetidae</taxon>
        <taxon>Pleosporales</taxon>
        <taxon>Dothidotthiaceae</taxon>
        <taxon>Dothidotthia</taxon>
    </lineage>
</organism>
<keyword evidence="1" id="KW-0472">Membrane</keyword>
<dbReference type="PANTHER" id="PTHR36587">
    <property type="entry name" value="EXPRESSION SITE-ASSOCIATED GENE 3 (ESAG3)-LIKE PROTEIN"/>
    <property type="match status" value="1"/>
</dbReference>
<dbReference type="AlphaFoldDB" id="A0A6A6AH90"/>
<evidence type="ECO:0000256" key="1">
    <source>
        <dbReference type="SAM" id="Phobius"/>
    </source>
</evidence>
<evidence type="ECO:0000313" key="2">
    <source>
        <dbReference type="EMBL" id="KAF2130257.1"/>
    </source>
</evidence>
<dbReference type="OrthoDB" id="422736at2759"/>